<comment type="subcellular location">
    <subcellularLocation>
        <location evidence="1">Nucleus</location>
    </subcellularLocation>
</comment>
<dbReference type="InterPro" id="IPR001083">
    <property type="entry name" value="Cu_fist_DNA-bd_dom"/>
</dbReference>
<dbReference type="SMART" id="SM01090">
    <property type="entry name" value="Copper-fist"/>
    <property type="match status" value="1"/>
</dbReference>
<gene>
    <name evidence="10" type="ORF">BDV40DRAFT_204545</name>
</gene>
<evidence type="ECO:0000259" key="9">
    <source>
        <dbReference type="PROSITE" id="PS50073"/>
    </source>
</evidence>
<dbReference type="GO" id="GO:0000981">
    <property type="term" value="F:DNA-binding transcription factor activity, RNA polymerase II-specific"/>
    <property type="evidence" value="ECO:0007669"/>
    <property type="project" value="TreeGrafter"/>
</dbReference>
<evidence type="ECO:0000256" key="7">
    <source>
        <dbReference type="ARBA" id="ARBA00023242"/>
    </source>
</evidence>
<dbReference type="SUPFAM" id="SSF57879">
    <property type="entry name" value="Zinc domain conserved in yeast copper-regulated transcription factors"/>
    <property type="match status" value="1"/>
</dbReference>
<evidence type="ECO:0000313" key="11">
    <source>
        <dbReference type="Proteomes" id="UP000326950"/>
    </source>
</evidence>
<dbReference type="GO" id="GO:0000978">
    <property type="term" value="F:RNA polymerase II cis-regulatory region sequence-specific DNA binding"/>
    <property type="evidence" value="ECO:0007669"/>
    <property type="project" value="TreeGrafter"/>
</dbReference>
<keyword evidence="4" id="KW-0186">Copper</keyword>
<dbReference type="EMBL" id="ML738652">
    <property type="protein sequence ID" value="KAE8160801.1"/>
    <property type="molecule type" value="Genomic_DNA"/>
</dbReference>
<dbReference type="GO" id="GO:0045944">
    <property type="term" value="P:positive regulation of transcription by RNA polymerase II"/>
    <property type="evidence" value="ECO:0007669"/>
    <property type="project" value="TreeGrafter"/>
</dbReference>
<evidence type="ECO:0000256" key="3">
    <source>
        <dbReference type="ARBA" id="ARBA00022833"/>
    </source>
</evidence>
<feature type="region of interest" description="Disordered" evidence="8">
    <location>
        <begin position="56"/>
        <end position="105"/>
    </location>
</feature>
<dbReference type="AlphaFoldDB" id="A0A5N6URV4"/>
<dbReference type="Proteomes" id="UP000326950">
    <property type="component" value="Unassembled WGS sequence"/>
</dbReference>
<organism evidence="10 11">
    <name type="scientific">Aspergillus tamarii</name>
    <dbReference type="NCBI Taxonomy" id="41984"/>
    <lineage>
        <taxon>Eukaryota</taxon>
        <taxon>Fungi</taxon>
        <taxon>Dikarya</taxon>
        <taxon>Ascomycota</taxon>
        <taxon>Pezizomycotina</taxon>
        <taxon>Eurotiomycetes</taxon>
        <taxon>Eurotiomycetidae</taxon>
        <taxon>Eurotiales</taxon>
        <taxon>Aspergillaceae</taxon>
        <taxon>Aspergillus</taxon>
        <taxon>Aspergillus subgen. Circumdati</taxon>
    </lineage>
</organism>
<dbReference type="SMART" id="SM00412">
    <property type="entry name" value="Cu_FIST"/>
    <property type="match status" value="1"/>
</dbReference>
<evidence type="ECO:0000256" key="2">
    <source>
        <dbReference type="ARBA" id="ARBA00022723"/>
    </source>
</evidence>
<dbReference type="GO" id="GO:0005634">
    <property type="term" value="C:nucleus"/>
    <property type="evidence" value="ECO:0007669"/>
    <property type="project" value="UniProtKB-SubCell"/>
</dbReference>
<sequence length="214" mass="23686">MLVDGVKWACGPCVRGHRVTDRSLIRINRKGRPFVTCSVCNETPCPRPREHYKLQNRSRVKKTKPASEKKITRRASSRSNPACLPLAPRPTEASTASPTVTSMNGLPGLQRVDVPFHTNASVEASNPLPSLTQFVTEQQQQNITLRSICESFPAPGIPLIYTHRNTQPPVTGAIESETSVGSAVRLPSLRTQVQQHHPAYDMVKDDHLLPSNPW</sequence>
<dbReference type="PROSITE" id="PS50073">
    <property type="entry name" value="COPPER_FIST_2"/>
    <property type="match status" value="1"/>
</dbReference>
<evidence type="ECO:0000256" key="6">
    <source>
        <dbReference type="ARBA" id="ARBA00023163"/>
    </source>
</evidence>
<evidence type="ECO:0000256" key="4">
    <source>
        <dbReference type="ARBA" id="ARBA00023008"/>
    </source>
</evidence>
<evidence type="ECO:0000256" key="8">
    <source>
        <dbReference type="SAM" id="MobiDB-lite"/>
    </source>
</evidence>
<feature type="region of interest" description="Disordered" evidence="8">
    <location>
        <begin position="195"/>
        <end position="214"/>
    </location>
</feature>
<protein>
    <recommendedName>
        <fullName evidence="9">Copper-fist domain-containing protein</fullName>
    </recommendedName>
</protein>
<dbReference type="Pfam" id="PF00649">
    <property type="entry name" value="Copper-fist"/>
    <property type="match status" value="1"/>
</dbReference>
<keyword evidence="5" id="KW-0805">Transcription regulation</keyword>
<keyword evidence="11" id="KW-1185">Reference proteome</keyword>
<proteinExistence type="predicted"/>
<keyword evidence="3" id="KW-0862">Zinc</keyword>
<feature type="compositionally biased region" description="Polar residues" evidence="8">
    <location>
        <begin position="92"/>
        <end position="104"/>
    </location>
</feature>
<dbReference type="GO" id="GO:0006879">
    <property type="term" value="P:intracellular iron ion homeostasis"/>
    <property type="evidence" value="ECO:0007669"/>
    <property type="project" value="TreeGrafter"/>
</dbReference>
<reference evidence="10 11" key="1">
    <citation type="submission" date="2019-04" db="EMBL/GenBank/DDBJ databases">
        <title>Friends and foes A comparative genomics study of 23 Aspergillus species from section Flavi.</title>
        <authorList>
            <consortium name="DOE Joint Genome Institute"/>
            <person name="Kjaerbolling I."/>
            <person name="Vesth T."/>
            <person name="Frisvad J.C."/>
            <person name="Nybo J.L."/>
            <person name="Theobald S."/>
            <person name="Kildgaard S."/>
            <person name="Isbrandt T."/>
            <person name="Kuo A."/>
            <person name="Sato A."/>
            <person name="Lyhne E.K."/>
            <person name="Kogle M.E."/>
            <person name="Wiebenga A."/>
            <person name="Kun R.S."/>
            <person name="Lubbers R.J."/>
            <person name="Makela M.R."/>
            <person name="Barry K."/>
            <person name="Chovatia M."/>
            <person name="Clum A."/>
            <person name="Daum C."/>
            <person name="Haridas S."/>
            <person name="He G."/>
            <person name="LaButti K."/>
            <person name="Lipzen A."/>
            <person name="Mondo S."/>
            <person name="Riley R."/>
            <person name="Salamov A."/>
            <person name="Simmons B.A."/>
            <person name="Magnuson J.K."/>
            <person name="Henrissat B."/>
            <person name="Mortensen U.H."/>
            <person name="Larsen T.O."/>
            <person name="Devries R.P."/>
            <person name="Grigoriev I.V."/>
            <person name="Machida M."/>
            <person name="Baker S.E."/>
            <person name="Andersen M.R."/>
        </authorList>
    </citation>
    <scope>NUCLEOTIDE SEQUENCE [LARGE SCALE GENOMIC DNA]</scope>
    <source>
        <strain evidence="10 11">CBS 117626</strain>
    </source>
</reference>
<dbReference type="Gene3D" id="3.90.430.10">
    <property type="entry name" value="Copper fist DNA-binding domain"/>
    <property type="match status" value="1"/>
</dbReference>
<keyword evidence="7" id="KW-0539">Nucleus</keyword>
<dbReference type="InterPro" id="IPR036395">
    <property type="entry name" value="Cu_fist_DNA-bd_dom_sf"/>
</dbReference>
<feature type="compositionally biased region" description="Basic and acidic residues" evidence="8">
    <location>
        <begin position="198"/>
        <end position="208"/>
    </location>
</feature>
<keyword evidence="6" id="KW-0804">Transcription</keyword>
<accession>A0A5N6URV4</accession>
<dbReference type="PANTHER" id="PTHR28088:SF5">
    <property type="entry name" value="TRANSCRIPTIONAL ACTIVATOR HAA1-RELATED"/>
    <property type="match status" value="1"/>
</dbReference>
<dbReference type="OrthoDB" id="5600085at2759"/>
<evidence type="ECO:0000313" key="10">
    <source>
        <dbReference type="EMBL" id="KAE8160801.1"/>
    </source>
</evidence>
<dbReference type="GO" id="GO:0005507">
    <property type="term" value="F:copper ion binding"/>
    <property type="evidence" value="ECO:0007669"/>
    <property type="project" value="InterPro"/>
</dbReference>
<feature type="domain" description="Copper-fist" evidence="9">
    <location>
        <begin position="1"/>
        <end position="34"/>
    </location>
</feature>
<evidence type="ECO:0000256" key="1">
    <source>
        <dbReference type="ARBA" id="ARBA00004123"/>
    </source>
</evidence>
<keyword evidence="2" id="KW-0479">Metal-binding</keyword>
<evidence type="ECO:0000256" key="5">
    <source>
        <dbReference type="ARBA" id="ARBA00023015"/>
    </source>
</evidence>
<name>A0A5N6URV4_ASPTM</name>
<dbReference type="PANTHER" id="PTHR28088">
    <property type="entry name" value="TRANSCRIPTIONAL ACTIVATOR HAA1-RELATED"/>
    <property type="match status" value="1"/>
</dbReference>
<dbReference type="InterPro" id="IPR051763">
    <property type="entry name" value="Copper_Homeo_Regul"/>
</dbReference>
<dbReference type="GO" id="GO:0006878">
    <property type="term" value="P:intracellular copper ion homeostasis"/>
    <property type="evidence" value="ECO:0007669"/>
    <property type="project" value="TreeGrafter"/>
</dbReference>